<dbReference type="EMBL" id="JOJR01000005">
    <property type="protein sequence ID" value="RCN52816.1"/>
    <property type="molecule type" value="Genomic_DNA"/>
</dbReference>
<sequence>MKPLHLVDNGKTNRSKTYNIDDFMKLFISKCQRLLTPSKGVCIDESLIPFRGLSKFWQYIPSKKHKYGTKIFKVCSQHGYTYDMKIRSGKEDQPRAGSVAEDEVLKLMENLLGKERTLYTDNWLLPCLWQDLCLGIKQNLLARAEKTAAQSGDGILVMKWRDERDVMMLSIVHDDAVAENGKPQVVLDYIKSKTFIDLSDQMASYCPYYQHGPLTRLYECTVGSSINDEEEDNFIRSSLFLKEQHFCK</sequence>
<dbReference type="PANTHER" id="PTHR46599:SF3">
    <property type="entry name" value="PIGGYBAC TRANSPOSABLE ELEMENT-DERIVED PROTEIN 4"/>
    <property type="match status" value="1"/>
</dbReference>
<reference evidence="2 3" key="1">
    <citation type="submission" date="2014-10" db="EMBL/GenBank/DDBJ databases">
        <title>Draft genome of the hookworm Ancylostoma caninum.</title>
        <authorList>
            <person name="Mitreva M."/>
        </authorList>
    </citation>
    <scope>NUCLEOTIDE SEQUENCE [LARGE SCALE GENOMIC DNA]</scope>
    <source>
        <strain evidence="2 3">Baltimore</strain>
    </source>
</reference>
<dbReference type="Proteomes" id="UP000252519">
    <property type="component" value="Unassembled WGS sequence"/>
</dbReference>
<evidence type="ECO:0000259" key="1">
    <source>
        <dbReference type="Pfam" id="PF13843"/>
    </source>
</evidence>
<evidence type="ECO:0000313" key="2">
    <source>
        <dbReference type="EMBL" id="RCN52816.1"/>
    </source>
</evidence>
<dbReference type="PANTHER" id="PTHR46599">
    <property type="entry name" value="PIGGYBAC TRANSPOSABLE ELEMENT-DERIVED PROTEIN 4"/>
    <property type="match status" value="1"/>
</dbReference>
<evidence type="ECO:0000313" key="3">
    <source>
        <dbReference type="Proteomes" id="UP000252519"/>
    </source>
</evidence>
<name>A0A368H8C1_ANCCA</name>
<gene>
    <name evidence="2" type="ORF">ANCCAN_01193</name>
</gene>
<comment type="caution">
    <text evidence="2">The sequence shown here is derived from an EMBL/GenBank/DDBJ whole genome shotgun (WGS) entry which is preliminary data.</text>
</comment>
<dbReference type="InterPro" id="IPR029526">
    <property type="entry name" value="PGBD"/>
</dbReference>
<organism evidence="2 3">
    <name type="scientific">Ancylostoma caninum</name>
    <name type="common">Dog hookworm</name>
    <dbReference type="NCBI Taxonomy" id="29170"/>
    <lineage>
        <taxon>Eukaryota</taxon>
        <taxon>Metazoa</taxon>
        <taxon>Ecdysozoa</taxon>
        <taxon>Nematoda</taxon>
        <taxon>Chromadorea</taxon>
        <taxon>Rhabditida</taxon>
        <taxon>Rhabditina</taxon>
        <taxon>Rhabditomorpha</taxon>
        <taxon>Strongyloidea</taxon>
        <taxon>Ancylostomatidae</taxon>
        <taxon>Ancylostomatinae</taxon>
        <taxon>Ancylostoma</taxon>
    </lineage>
</organism>
<dbReference type="OrthoDB" id="10030973at2759"/>
<feature type="domain" description="PiggyBac transposable element-derived protein" evidence="1">
    <location>
        <begin position="3"/>
        <end position="123"/>
    </location>
</feature>
<proteinExistence type="predicted"/>
<protein>
    <recommendedName>
        <fullName evidence="1">PiggyBac transposable element-derived protein domain-containing protein</fullName>
    </recommendedName>
</protein>
<dbReference type="AlphaFoldDB" id="A0A368H8C1"/>
<keyword evidence="3" id="KW-1185">Reference proteome</keyword>
<dbReference type="Pfam" id="PF13843">
    <property type="entry name" value="DDE_Tnp_1_7"/>
    <property type="match status" value="1"/>
</dbReference>
<accession>A0A368H8C1</accession>